<dbReference type="Proteomes" id="UP000305517">
    <property type="component" value="Unassembled WGS sequence"/>
</dbReference>
<keyword evidence="2" id="KW-1185">Reference proteome</keyword>
<comment type="caution">
    <text evidence="1">The sequence shown here is derived from an EMBL/GenBank/DDBJ whole genome shotgun (WGS) entry which is preliminary data.</text>
</comment>
<reference evidence="1 2" key="1">
    <citation type="submission" date="2019-05" db="EMBL/GenBank/DDBJ databases">
        <title>Hymenobacter edaphi sp. nov., isolated from abandoned arsenic-contaminated farmland soil.</title>
        <authorList>
            <person name="Nie L."/>
        </authorList>
    </citation>
    <scope>NUCLEOTIDE SEQUENCE [LARGE SCALE GENOMIC DNA]</scope>
    <source>
        <strain evidence="1 2">1-3-3-8</strain>
    </source>
</reference>
<protein>
    <submittedName>
        <fullName evidence="1">Uncharacterized protein</fullName>
    </submittedName>
</protein>
<gene>
    <name evidence="1" type="ORF">FDY95_15990</name>
</gene>
<accession>A0A5R8WN07</accession>
<dbReference type="AlphaFoldDB" id="A0A5R8WN07"/>
<proteinExistence type="predicted"/>
<organism evidence="1 2">
    <name type="scientific">Hymenobacter jeollabukensis</name>
    <dbReference type="NCBI Taxonomy" id="2025313"/>
    <lineage>
        <taxon>Bacteria</taxon>
        <taxon>Pseudomonadati</taxon>
        <taxon>Bacteroidota</taxon>
        <taxon>Cytophagia</taxon>
        <taxon>Cytophagales</taxon>
        <taxon>Hymenobacteraceae</taxon>
        <taxon>Hymenobacter</taxon>
    </lineage>
</organism>
<sequence>MSQLRDWQRVMQQLRRDIPVGELQALWYSAGFEFSAEALAACRAAAASANYQPLTRLPYGSGLTDNLILLFVQISGGSPLAVLVLDPFELWDNETILDVVPAASIPAKAELLI</sequence>
<name>A0A5R8WN07_9BACT</name>
<evidence type="ECO:0000313" key="2">
    <source>
        <dbReference type="Proteomes" id="UP000305517"/>
    </source>
</evidence>
<dbReference type="EMBL" id="VAJM01000008">
    <property type="protein sequence ID" value="TLM91095.1"/>
    <property type="molecule type" value="Genomic_DNA"/>
</dbReference>
<dbReference type="RefSeq" id="WP_138079250.1">
    <property type="nucleotide sequence ID" value="NZ_VAJM01000008.1"/>
</dbReference>
<evidence type="ECO:0000313" key="1">
    <source>
        <dbReference type="EMBL" id="TLM91095.1"/>
    </source>
</evidence>